<accession>A0A9X4QY95</accession>
<organism evidence="2 3">
    <name type="scientific">Cohnella rhizosphaerae</name>
    <dbReference type="NCBI Taxonomy" id="1457232"/>
    <lineage>
        <taxon>Bacteria</taxon>
        <taxon>Bacillati</taxon>
        <taxon>Bacillota</taxon>
        <taxon>Bacilli</taxon>
        <taxon>Bacillales</taxon>
        <taxon>Paenibacillaceae</taxon>
        <taxon>Cohnella</taxon>
    </lineage>
</organism>
<evidence type="ECO:0000313" key="2">
    <source>
        <dbReference type="EMBL" id="MDG0814422.1"/>
    </source>
</evidence>
<evidence type="ECO:0000313" key="3">
    <source>
        <dbReference type="Proteomes" id="UP001153404"/>
    </source>
</evidence>
<keyword evidence="1" id="KW-0812">Transmembrane</keyword>
<sequence length="93" mass="9898">MDNGYLGVFATFGLLGGALVFRAMCLQGMLIRGSGDGPLRDLGLIALVGLLASFFFRRRARDFTGGDLLVIHGTGAWQKPGSRRRVACGGHCI</sequence>
<keyword evidence="1" id="KW-0472">Membrane</keyword>
<dbReference type="AlphaFoldDB" id="A0A9X4QY95"/>
<proteinExistence type="predicted"/>
<evidence type="ECO:0000256" key="1">
    <source>
        <dbReference type="SAM" id="Phobius"/>
    </source>
</evidence>
<keyword evidence="1" id="KW-1133">Transmembrane helix</keyword>
<dbReference type="EMBL" id="JAPDIA010000009">
    <property type="protein sequence ID" value="MDG0814422.1"/>
    <property type="molecule type" value="Genomic_DNA"/>
</dbReference>
<name>A0A9X4QY95_9BACL</name>
<gene>
    <name evidence="2" type="ORF">OMP40_37925</name>
</gene>
<dbReference type="Proteomes" id="UP001153404">
    <property type="component" value="Unassembled WGS sequence"/>
</dbReference>
<reference evidence="2" key="1">
    <citation type="submission" date="2022-10" db="EMBL/GenBank/DDBJ databases">
        <title>Comparative genomic analysis of Cohnella hashimotonis sp. nov., isolated from the International Space Station.</title>
        <authorList>
            <person name="Simpson A."/>
            <person name="Venkateswaran K."/>
        </authorList>
    </citation>
    <scope>NUCLEOTIDE SEQUENCE</scope>
    <source>
        <strain evidence="2">DSM 28161</strain>
    </source>
</reference>
<feature type="transmembrane region" description="Helical" evidence="1">
    <location>
        <begin position="38"/>
        <end position="56"/>
    </location>
</feature>
<comment type="caution">
    <text evidence="2">The sequence shown here is derived from an EMBL/GenBank/DDBJ whole genome shotgun (WGS) entry which is preliminary data.</text>
</comment>
<keyword evidence="3" id="KW-1185">Reference proteome</keyword>
<protein>
    <submittedName>
        <fullName evidence="2">Uncharacterized protein</fullName>
    </submittedName>
</protein>
<dbReference type="RefSeq" id="WP_277539355.1">
    <property type="nucleotide sequence ID" value="NZ_JAPDIA010000009.1"/>
</dbReference>